<keyword evidence="1" id="KW-0732">Signal</keyword>
<dbReference type="EMBL" id="GGFJ01013602">
    <property type="protein sequence ID" value="MBW62743.1"/>
    <property type="molecule type" value="Transcribed_RNA"/>
</dbReference>
<feature type="signal peptide" evidence="1">
    <location>
        <begin position="1"/>
        <end position="15"/>
    </location>
</feature>
<dbReference type="AlphaFoldDB" id="A0A2M4CBN3"/>
<reference evidence="2" key="1">
    <citation type="submission" date="2018-01" db="EMBL/GenBank/DDBJ databases">
        <title>An insight into the sialome of Amazonian anophelines.</title>
        <authorList>
            <person name="Ribeiro J.M."/>
            <person name="Scarpassa V."/>
            <person name="Calvo E."/>
        </authorList>
    </citation>
    <scope>NUCLEOTIDE SEQUENCE</scope>
    <source>
        <tissue evidence="2">Salivary glands</tissue>
    </source>
</reference>
<protein>
    <submittedName>
        <fullName evidence="2">Putative secreted protein</fullName>
    </submittedName>
</protein>
<proteinExistence type="predicted"/>
<accession>A0A2M4CBN3</accession>
<evidence type="ECO:0000256" key="1">
    <source>
        <dbReference type="SAM" id="SignalP"/>
    </source>
</evidence>
<sequence length="80" mass="8809">MRLVVLLIWANNISASYLVMPFSRSSFTVSPSGGSLPRPVTLPITSPTAAALAIPPYTEPPRPIPLLFMRFNRLSVSRNR</sequence>
<evidence type="ECO:0000313" key="2">
    <source>
        <dbReference type="EMBL" id="MBW62743.1"/>
    </source>
</evidence>
<feature type="chain" id="PRO_5014727520" evidence="1">
    <location>
        <begin position="16"/>
        <end position="80"/>
    </location>
</feature>
<organism evidence="2">
    <name type="scientific">Anopheles marajoara</name>
    <dbReference type="NCBI Taxonomy" id="58244"/>
    <lineage>
        <taxon>Eukaryota</taxon>
        <taxon>Metazoa</taxon>
        <taxon>Ecdysozoa</taxon>
        <taxon>Arthropoda</taxon>
        <taxon>Hexapoda</taxon>
        <taxon>Insecta</taxon>
        <taxon>Pterygota</taxon>
        <taxon>Neoptera</taxon>
        <taxon>Endopterygota</taxon>
        <taxon>Diptera</taxon>
        <taxon>Nematocera</taxon>
        <taxon>Culicoidea</taxon>
        <taxon>Culicidae</taxon>
        <taxon>Anophelinae</taxon>
        <taxon>Anopheles</taxon>
    </lineage>
</organism>
<name>A0A2M4CBN3_9DIPT</name>